<evidence type="ECO:0000256" key="1">
    <source>
        <dbReference type="ARBA" id="ARBA00000632"/>
    </source>
</evidence>
<dbReference type="Pfam" id="PF00959">
    <property type="entry name" value="Phage_lysozyme"/>
    <property type="match status" value="1"/>
</dbReference>
<dbReference type="CDD" id="cd16901">
    <property type="entry name" value="lyz_P1"/>
    <property type="match status" value="1"/>
</dbReference>
<evidence type="ECO:0000313" key="7">
    <source>
        <dbReference type="EMBL" id="AVR89009.1"/>
    </source>
</evidence>
<evidence type="ECO:0000313" key="8">
    <source>
        <dbReference type="Proteomes" id="UP000241885"/>
    </source>
</evidence>
<dbReference type="InterPro" id="IPR023347">
    <property type="entry name" value="Lysozyme_dom_sf"/>
</dbReference>
<dbReference type="GO" id="GO:0016998">
    <property type="term" value="P:cell wall macromolecule catabolic process"/>
    <property type="evidence" value="ECO:0007669"/>
    <property type="project" value="InterPro"/>
</dbReference>
<dbReference type="KEGG" id="tak:Tharo_2106"/>
<accession>A0A2R4BNW4</accession>
<keyword evidence="5 6" id="KW-0326">Glycosidase</keyword>
<dbReference type="InterPro" id="IPR002196">
    <property type="entry name" value="Glyco_hydro_24"/>
</dbReference>
<evidence type="ECO:0000256" key="6">
    <source>
        <dbReference type="RuleBase" id="RU003788"/>
    </source>
</evidence>
<dbReference type="InterPro" id="IPR051018">
    <property type="entry name" value="Bacteriophage_GH24"/>
</dbReference>
<proteinExistence type="inferred from homology"/>
<dbReference type="EC" id="3.2.1.17" evidence="6"/>
<gene>
    <name evidence="7" type="ORF">Tharo_2106</name>
</gene>
<keyword evidence="3 6" id="KW-0081">Bacteriolytic enzyme</keyword>
<dbReference type="PANTHER" id="PTHR38107">
    <property type="match status" value="1"/>
</dbReference>
<protein>
    <recommendedName>
        <fullName evidence="6">Lysozyme</fullName>
        <ecNumber evidence="6">3.2.1.17</ecNumber>
    </recommendedName>
</protein>
<dbReference type="GO" id="GO:0042742">
    <property type="term" value="P:defense response to bacterium"/>
    <property type="evidence" value="ECO:0007669"/>
    <property type="project" value="UniProtKB-KW"/>
</dbReference>
<dbReference type="HAMAP" id="MF_04110">
    <property type="entry name" value="ENDOLYSIN_T4"/>
    <property type="match status" value="1"/>
</dbReference>
<dbReference type="InterPro" id="IPR034690">
    <property type="entry name" value="Endolysin_T4_type"/>
</dbReference>
<dbReference type="GO" id="GO:0003796">
    <property type="term" value="F:lysozyme activity"/>
    <property type="evidence" value="ECO:0007669"/>
    <property type="project" value="UniProtKB-EC"/>
</dbReference>
<dbReference type="PANTHER" id="PTHR38107:SF3">
    <property type="entry name" value="LYSOZYME RRRD-RELATED"/>
    <property type="match status" value="1"/>
</dbReference>
<name>A0A2R4BNW4_THAAR</name>
<dbReference type="Proteomes" id="UP000241885">
    <property type="component" value="Chromosome"/>
</dbReference>
<keyword evidence="2 6" id="KW-0929">Antimicrobial</keyword>
<evidence type="ECO:0000256" key="2">
    <source>
        <dbReference type="ARBA" id="ARBA00022529"/>
    </source>
</evidence>
<evidence type="ECO:0000256" key="4">
    <source>
        <dbReference type="ARBA" id="ARBA00022801"/>
    </source>
</evidence>
<dbReference type="Gene3D" id="1.10.530.40">
    <property type="match status" value="1"/>
</dbReference>
<dbReference type="SUPFAM" id="SSF53955">
    <property type="entry name" value="Lysozyme-like"/>
    <property type="match status" value="1"/>
</dbReference>
<organism evidence="7 8">
    <name type="scientific">Thauera aromatica K172</name>
    <dbReference type="NCBI Taxonomy" id="44139"/>
    <lineage>
        <taxon>Bacteria</taxon>
        <taxon>Pseudomonadati</taxon>
        <taxon>Pseudomonadota</taxon>
        <taxon>Betaproteobacteria</taxon>
        <taxon>Rhodocyclales</taxon>
        <taxon>Zoogloeaceae</taxon>
        <taxon>Thauera</taxon>
    </lineage>
</organism>
<dbReference type="GO" id="GO:0031640">
    <property type="term" value="P:killing of cells of another organism"/>
    <property type="evidence" value="ECO:0007669"/>
    <property type="project" value="UniProtKB-KW"/>
</dbReference>
<dbReference type="EMBL" id="CP028339">
    <property type="protein sequence ID" value="AVR89009.1"/>
    <property type="molecule type" value="Genomic_DNA"/>
</dbReference>
<dbReference type="AlphaFoldDB" id="A0A2R4BNW4"/>
<reference evidence="7 8" key="1">
    <citation type="submission" date="2018-03" db="EMBL/GenBank/DDBJ databases">
        <title>Complete genome sequence of Thauera aromatica, a model organism for studying aromatic compound degradation under denitrifying conditions.</title>
        <authorList>
            <person name="Lo H.-Y."/>
            <person name="Goris T."/>
            <person name="Boll M."/>
            <person name="Mueller J.A."/>
        </authorList>
    </citation>
    <scope>NUCLEOTIDE SEQUENCE [LARGE SCALE GENOMIC DNA]</scope>
    <source>
        <strain evidence="7 8">K172</strain>
    </source>
</reference>
<evidence type="ECO:0000256" key="5">
    <source>
        <dbReference type="ARBA" id="ARBA00023295"/>
    </source>
</evidence>
<dbReference type="InterPro" id="IPR023346">
    <property type="entry name" value="Lysozyme-like_dom_sf"/>
</dbReference>
<evidence type="ECO:0000256" key="3">
    <source>
        <dbReference type="ARBA" id="ARBA00022638"/>
    </source>
</evidence>
<comment type="catalytic activity">
    <reaction evidence="1 6">
        <text>Hydrolysis of (1-&gt;4)-beta-linkages between N-acetylmuramic acid and N-acetyl-D-glucosamine residues in a peptidoglycan and between N-acetyl-D-glucosamine residues in chitodextrins.</text>
        <dbReference type="EC" id="3.2.1.17"/>
    </reaction>
</comment>
<sequence>MHEGYRDTAYDDGVGVQTIGFGTTEGVRPGDRITPERALVRLLADADRTQSDLRACIGPVPMYQHEWDAIVSWAYNVGAGAACKSTLVRRLRAQDYPGACAELLRWTYAGGRELPGLVKRRQAEYQLCVGGV</sequence>
<keyword evidence="4 6" id="KW-0378">Hydrolase</keyword>
<comment type="similarity">
    <text evidence="6">Belongs to the glycosyl hydrolase 24 family.</text>
</comment>
<keyword evidence="8" id="KW-1185">Reference proteome</keyword>
<dbReference type="GO" id="GO:0009253">
    <property type="term" value="P:peptidoglycan catabolic process"/>
    <property type="evidence" value="ECO:0007669"/>
    <property type="project" value="InterPro"/>
</dbReference>